<evidence type="ECO:0000259" key="14">
    <source>
        <dbReference type="Pfam" id="PF13579"/>
    </source>
</evidence>
<feature type="compositionally biased region" description="Polar residues" evidence="12">
    <location>
        <begin position="364"/>
        <end position="375"/>
    </location>
</feature>
<keyword evidence="8" id="KW-0256">Endoplasmic reticulum</keyword>
<keyword evidence="10 13" id="KW-0472">Membrane</keyword>
<evidence type="ECO:0000256" key="3">
    <source>
        <dbReference type="ARBA" id="ARBA00012611"/>
    </source>
</evidence>
<feature type="compositionally biased region" description="Low complexity" evidence="12">
    <location>
        <begin position="680"/>
        <end position="699"/>
    </location>
</feature>
<name>A0A061HB26_9BASI</name>
<dbReference type="GO" id="GO:0005789">
    <property type="term" value="C:endoplasmic reticulum membrane"/>
    <property type="evidence" value="ECO:0007669"/>
    <property type="project" value="UniProtKB-SubCell"/>
</dbReference>
<comment type="subcellular location">
    <subcellularLocation>
        <location evidence="1">Endoplasmic reticulum membrane</location>
        <topology evidence="1">Single-pass membrane protein</topology>
    </subcellularLocation>
</comment>
<evidence type="ECO:0000256" key="2">
    <source>
        <dbReference type="ARBA" id="ARBA00004922"/>
    </source>
</evidence>
<protein>
    <recommendedName>
        <fullName evidence="4">Chitobiosyldiphosphodolichol beta-mannosyltransferase</fullName>
        <ecNumber evidence="3">2.4.1.142</ecNumber>
    </recommendedName>
</protein>
<dbReference type="EMBL" id="KE361637">
    <property type="protein sequence ID" value="EPQ27801.1"/>
    <property type="molecule type" value="Genomic_DNA"/>
</dbReference>
<dbReference type="InterPro" id="IPR028098">
    <property type="entry name" value="Glyco_trans_4-like_N"/>
</dbReference>
<keyword evidence="6" id="KW-0808">Transferase</keyword>
<dbReference type="Gene3D" id="3.40.50.2000">
    <property type="entry name" value="Glycogen Phosphorylase B"/>
    <property type="match status" value="1"/>
</dbReference>
<dbReference type="InterPro" id="IPR026051">
    <property type="entry name" value="ALG1-like"/>
</dbReference>
<evidence type="ECO:0000313" key="16">
    <source>
        <dbReference type="Proteomes" id="UP000053664"/>
    </source>
</evidence>
<organism evidence="15 16">
    <name type="scientific">Pseudozyma flocculosa PF-1</name>
    <dbReference type="NCBI Taxonomy" id="1277687"/>
    <lineage>
        <taxon>Eukaryota</taxon>
        <taxon>Fungi</taxon>
        <taxon>Dikarya</taxon>
        <taxon>Basidiomycota</taxon>
        <taxon>Ustilaginomycotina</taxon>
        <taxon>Ustilaginomycetes</taxon>
        <taxon>Ustilaginales</taxon>
        <taxon>Ustilaginaceae</taxon>
        <taxon>Pseudozyma</taxon>
    </lineage>
</organism>
<dbReference type="EC" id="2.4.1.142" evidence="3"/>
<feature type="region of interest" description="Disordered" evidence="12">
    <location>
        <begin position="816"/>
        <end position="849"/>
    </location>
</feature>
<keyword evidence="9 13" id="KW-1133">Transmembrane helix</keyword>
<feature type="domain" description="Glycosyltransferase subfamily 4-like N-terminal" evidence="14">
    <location>
        <begin position="62"/>
        <end position="229"/>
    </location>
</feature>
<keyword evidence="5" id="KW-0328">Glycosyltransferase</keyword>
<comment type="function">
    <text evidence="11">Participates in the formation of the lipid-linked precursor oligosaccharide for N-glycosylation. Involved in assembling the dolichol-pyrophosphate-GlcNAc(2)-Man(5) intermediate on the cytoplasmic surface of the ER.</text>
</comment>
<feature type="compositionally biased region" description="Polar residues" evidence="12">
    <location>
        <begin position="587"/>
        <end position="610"/>
    </location>
</feature>
<dbReference type="SUPFAM" id="SSF53756">
    <property type="entry name" value="UDP-Glycosyltransferase/glycogen phosphorylase"/>
    <property type="match status" value="2"/>
</dbReference>
<feature type="compositionally biased region" description="Basic and acidic residues" evidence="12">
    <location>
        <begin position="668"/>
        <end position="677"/>
    </location>
</feature>
<dbReference type="Pfam" id="PF13692">
    <property type="entry name" value="Glyco_trans_1_4"/>
    <property type="match status" value="1"/>
</dbReference>
<feature type="transmembrane region" description="Helical" evidence="13">
    <location>
        <begin position="6"/>
        <end position="28"/>
    </location>
</feature>
<evidence type="ECO:0000256" key="12">
    <source>
        <dbReference type="SAM" id="MobiDB-lite"/>
    </source>
</evidence>
<evidence type="ECO:0000256" key="13">
    <source>
        <dbReference type="SAM" id="Phobius"/>
    </source>
</evidence>
<comment type="pathway">
    <text evidence="2">Protein modification; protein glycosylation.</text>
</comment>
<dbReference type="RefSeq" id="XP_007880263.1">
    <property type="nucleotide sequence ID" value="XM_007882072.1"/>
</dbReference>
<evidence type="ECO:0000256" key="1">
    <source>
        <dbReference type="ARBA" id="ARBA00004389"/>
    </source>
</evidence>
<dbReference type="GO" id="GO:0004578">
    <property type="term" value="F:chitobiosyldiphosphodolichol beta-mannosyltransferase activity"/>
    <property type="evidence" value="ECO:0007669"/>
    <property type="project" value="UniProtKB-EC"/>
</dbReference>
<dbReference type="AlphaFoldDB" id="A0A061HB26"/>
<dbReference type="PANTHER" id="PTHR13036">
    <property type="entry name" value="BETA1,4 MANNOSYLTRANSFERASE"/>
    <property type="match status" value="1"/>
</dbReference>
<evidence type="ECO:0000313" key="15">
    <source>
        <dbReference type="EMBL" id="EPQ27801.1"/>
    </source>
</evidence>
<dbReference type="Pfam" id="PF13579">
    <property type="entry name" value="Glyco_trans_4_4"/>
    <property type="match status" value="1"/>
</dbReference>
<dbReference type="GeneID" id="19318647"/>
<evidence type="ECO:0000256" key="10">
    <source>
        <dbReference type="ARBA" id="ARBA00023136"/>
    </source>
</evidence>
<evidence type="ECO:0000256" key="4">
    <source>
        <dbReference type="ARBA" id="ARBA00015841"/>
    </source>
</evidence>
<feature type="compositionally biased region" description="Acidic residues" evidence="12">
    <location>
        <begin position="724"/>
        <end position="734"/>
    </location>
</feature>
<evidence type="ECO:0000256" key="11">
    <source>
        <dbReference type="ARBA" id="ARBA00024899"/>
    </source>
</evidence>
<dbReference type="OrthoDB" id="614844at2759"/>
<sequence>MLVLVLLAFCATLIVLIGLLFLVLYVALYRAPSTTSKASLGRSAAVVVLGDIGRSPRMCFHVESLANEGWKVAVVGYKGTVPPPPLRRPSIKHHHLRTPPAFITRLPRFAFALVAPIKVLFQSVSLFWELAASVQPPPEIVLVQTPPALPTLFIVRLVCALLGSRVIIDWHNLGYTILALRMGEKSPLVRLAEWLERITGRNAFAHLFVTNAMMKHLDRHWGLKGNKAVLHDRPPSHFRRTSTQEVHELMSRLAPQIRPSLEGFYPSYSLPESTPFTRLLTEKERASYEYRSYGSSDALRPDSPAPGTLDRGSSDGRPQAYLREDRPALVVSSTSWTADEDFTLLLHAARIYERRARQVAAIADSNSSRTPQRRYSTLVGDQIYSSPTREHSRTPLVDSFSSLSSPASEQHSQDLSLDVDATRTSKERRRPSFGTLRSATLPNEPAASLPKMVIVVTGKGELKASYEAEIRRLETEEQWEWVRIRTAWLESEDYPKLLGSADVGISLHSSSSGIDLPMKVVDMLGCGLPVCALDFNCLDELIHDGHNGLVFRDAEGLARQLESLLALHPSSNWLLMGEGMQNPFEPPTTTRSNSANASPRVSSGGSSAWLQHNAVPPSPNSSFTLLHSPGLGPDGFAGWPRVQRSRTSTWEGNWKTVVRPILHAADLERERERERKRGSSRSAAVSGRRAGSSNGNSSAIGLNLPRGERRQLLRRGSASRASDESDEDGNDEIDAAGVRRQPHGSSSPGFYQIGQRSGARATEEAGEEVQSPVETEGIAHAQNLPRSSRLRQRFSVRQTPTASQLAAESLALDLDLDDKHGDGSLASAGLGGTARESGIPHIQVSHAAT</sequence>
<dbReference type="eggNOG" id="KOG2941">
    <property type="taxonomic scope" value="Eukaryota"/>
</dbReference>
<feature type="region of interest" description="Disordered" evidence="12">
    <location>
        <begin position="291"/>
        <end position="320"/>
    </location>
</feature>
<dbReference type="Proteomes" id="UP000053664">
    <property type="component" value="Unassembled WGS sequence"/>
</dbReference>
<evidence type="ECO:0000256" key="8">
    <source>
        <dbReference type="ARBA" id="ARBA00022824"/>
    </source>
</evidence>
<dbReference type="PANTHER" id="PTHR13036:SF0">
    <property type="entry name" value="CHITOBIOSYLDIPHOSPHODOLICHOL BETA-MANNOSYLTRANSFERASE"/>
    <property type="match status" value="1"/>
</dbReference>
<proteinExistence type="predicted"/>
<feature type="region of interest" description="Disordered" evidence="12">
    <location>
        <begin position="361"/>
        <end position="441"/>
    </location>
</feature>
<feature type="region of interest" description="Disordered" evidence="12">
    <location>
        <begin position="668"/>
        <end position="786"/>
    </location>
</feature>
<evidence type="ECO:0000256" key="7">
    <source>
        <dbReference type="ARBA" id="ARBA00022692"/>
    </source>
</evidence>
<feature type="region of interest" description="Disordered" evidence="12">
    <location>
        <begin position="580"/>
        <end position="614"/>
    </location>
</feature>
<evidence type="ECO:0000256" key="5">
    <source>
        <dbReference type="ARBA" id="ARBA00022676"/>
    </source>
</evidence>
<dbReference type="HOGENOM" id="CLU_012079_3_0_1"/>
<reference evidence="15 16" key="1">
    <citation type="journal article" date="2013" name="Plant Cell">
        <title>The transition from a phytopathogenic smut ancestor to an anamorphic biocontrol agent deciphered by comparative whole-genome analysis.</title>
        <authorList>
            <person name="Lefebvre F."/>
            <person name="Joly D.L."/>
            <person name="Labbe C."/>
            <person name="Teichmann B."/>
            <person name="Linning R."/>
            <person name="Belzile F."/>
            <person name="Bakkeren G."/>
            <person name="Belanger R.R."/>
        </authorList>
    </citation>
    <scope>NUCLEOTIDE SEQUENCE [LARGE SCALE GENOMIC DNA]</scope>
    <source>
        <strain evidence="15 16">PF-1</strain>
    </source>
</reference>
<evidence type="ECO:0000256" key="9">
    <source>
        <dbReference type="ARBA" id="ARBA00022989"/>
    </source>
</evidence>
<evidence type="ECO:0000256" key="6">
    <source>
        <dbReference type="ARBA" id="ARBA00022679"/>
    </source>
</evidence>
<feature type="compositionally biased region" description="Polar residues" evidence="12">
    <location>
        <begin position="399"/>
        <end position="415"/>
    </location>
</feature>
<accession>A0A061HB26</accession>
<keyword evidence="7 13" id="KW-0812">Transmembrane</keyword>
<dbReference type="KEGG" id="pfp:PFL1_04546"/>
<gene>
    <name evidence="15" type="ORF">PFL1_04546</name>
</gene>